<dbReference type="AlphaFoldDB" id="A0A6L9W5L2"/>
<evidence type="ECO:0000256" key="1">
    <source>
        <dbReference type="SAM" id="MobiDB-lite"/>
    </source>
</evidence>
<dbReference type="Pfam" id="PF10646">
    <property type="entry name" value="Germane"/>
    <property type="match status" value="1"/>
</dbReference>
<dbReference type="RefSeq" id="WP_163206043.1">
    <property type="nucleotide sequence ID" value="NZ_JAAGWG010000019.1"/>
</dbReference>
<accession>A0A6L9W5L2</accession>
<dbReference type="EMBL" id="JAAGWG010000019">
    <property type="protein sequence ID" value="NEK86750.1"/>
    <property type="molecule type" value="Genomic_DNA"/>
</dbReference>
<feature type="compositionally biased region" description="Low complexity" evidence="1">
    <location>
        <begin position="186"/>
        <end position="196"/>
    </location>
</feature>
<name>A0A6L9W5L2_9ACTN</name>
<gene>
    <name evidence="3" type="ORF">GCU60_13450</name>
</gene>
<evidence type="ECO:0000313" key="3">
    <source>
        <dbReference type="EMBL" id="NEK86750.1"/>
    </source>
</evidence>
<dbReference type="InterPro" id="IPR019606">
    <property type="entry name" value="GerMN"/>
</dbReference>
<feature type="region of interest" description="Disordered" evidence="1">
    <location>
        <begin position="19"/>
        <end position="45"/>
    </location>
</feature>
<feature type="domain" description="GerMN" evidence="2">
    <location>
        <begin position="71"/>
        <end position="161"/>
    </location>
</feature>
<feature type="compositionally biased region" description="Basic and acidic residues" evidence="1">
    <location>
        <begin position="160"/>
        <end position="175"/>
    </location>
</feature>
<reference evidence="3 4" key="1">
    <citation type="submission" date="2019-12" db="EMBL/GenBank/DDBJ databases">
        <title>the WGS of Blastococcus saxobsidens 67B17.</title>
        <authorList>
            <person name="Jiang Z."/>
        </authorList>
    </citation>
    <scope>NUCLEOTIDE SEQUENCE [LARGE SCALE GENOMIC DNA]</scope>
    <source>
        <strain evidence="3 4">67B17</strain>
    </source>
</reference>
<proteinExistence type="predicted"/>
<dbReference type="Proteomes" id="UP000479241">
    <property type="component" value="Unassembled WGS sequence"/>
</dbReference>
<feature type="region of interest" description="Disordered" evidence="1">
    <location>
        <begin position="153"/>
        <end position="230"/>
    </location>
</feature>
<comment type="caution">
    <text evidence="3">The sequence shown here is derived from an EMBL/GenBank/DDBJ whole genome shotgun (WGS) entry which is preliminary data.</text>
</comment>
<organism evidence="3 4">
    <name type="scientific">Blastococcus saxobsidens</name>
    <dbReference type="NCBI Taxonomy" id="138336"/>
    <lineage>
        <taxon>Bacteria</taxon>
        <taxon>Bacillati</taxon>
        <taxon>Actinomycetota</taxon>
        <taxon>Actinomycetes</taxon>
        <taxon>Geodermatophilales</taxon>
        <taxon>Geodermatophilaceae</taxon>
        <taxon>Blastococcus</taxon>
    </lineage>
</organism>
<feature type="compositionally biased region" description="Basic residues" evidence="1">
    <location>
        <begin position="216"/>
        <end position="230"/>
    </location>
</feature>
<dbReference type="SMART" id="SM00909">
    <property type="entry name" value="Germane"/>
    <property type="match status" value="1"/>
</dbReference>
<evidence type="ECO:0000313" key="4">
    <source>
        <dbReference type="Proteomes" id="UP000479241"/>
    </source>
</evidence>
<protein>
    <submittedName>
        <fullName evidence="3">GerMN domain-containing protein</fullName>
    </submittedName>
</protein>
<sequence>MRRLTAALVLAALGLGGCGVPPQEEPERLEVPAPEAPADPTASLGGQEAQIWLVRGRRLEAVSRPVSPADVPTVLAALVTGPSPDEAASGLRTALGPQELDHNGPTPEDRIVTLDVTREFTGLIGGNQQLAVAQVVWTATQFPTVDRVRFTAEEEPLEVPTDRGLTDRPVGREDYASVAPAEQPDGSSAPASSTGPAPSPGPTEAVPPTSAPASRTGRRPVRPAVRGGRR</sequence>
<evidence type="ECO:0000259" key="2">
    <source>
        <dbReference type="SMART" id="SM00909"/>
    </source>
</evidence>
<dbReference type="PROSITE" id="PS51257">
    <property type="entry name" value="PROKAR_LIPOPROTEIN"/>
    <property type="match status" value="1"/>
</dbReference>